<feature type="transmembrane region" description="Helical" evidence="1">
    <location>
        <begin position="261"/>
        <end position="283"/>
    </location>
</feature>
<evidence type="ECO:0000313" key="4">
    <source>
        <dbReference type="Proteomes" id="UP001186104"/>
    </source>
</evidence>
<accession>A0ABU4D3W4</accession>
<dbReference type="EC" id="2.3.-.-" evidence="3"/>
<dbReference type="EMBL" id="JAWLKF010000010">
    <property type="protein sequence ID" value="MDV6304419.1"/>
    <property type="molecule type" value="Genomic_DNA"/>
</dbReference>
<feature type="domain" description="Acyltransferase 3" evidence="2">
    <location>
        <begin position="19"/>
        <end position="336"/>
    </location>
</feature>
<dbReference type="RefSeq" id="WP_314145163.1">
    <property type="nucleotide sequence ID" value="NZ_JAWLKF010000010.1"/>
</dbReference>
<keyword evidence="3" id="KW-0012">Acyltransferase</keyword>
<keyword evidence="1" id="KW-0472">Membrane</keyword>
<feature type="transmembrane region" description="Helical" evidence="1">
    <location>
        <begin position="96"/>
        <end position="118"/>
    </location>
</feature>
<comment type="caution">
    <text evidence="3">The sequence shown here is derived from an EMBL/GenBank/DDBJ whole genome shotgun (WGS) entry which is preliminary data.</text>
</comment>
<proteinExistence type="predicted"/>
<keyword evidence="1" id="KW-0812">Transmembrane</keyword>
<sequence>MVTKVQPPTVGTGRDKRIPSLDGIRGYALLTVMVVHIVLFRLTADTPAYVSVHHIGMVAVSTFLQLSGFLITLVLIREKQRSGSISLKNFYVRRAVRLWPALWGLVGVTALLGALGYVEVEPINLASALLFVTNYLDQGTDAVLGHTWTLSLEEQFYLVWPVVILAIGYKNLPRALAIAIVAAPLVRVASYFLLPGLRDTMIYQFHVRFDTLAVGCLLALVWHTERVQKLLTKPWPIGLVAVFGLIVSLFGEVLLGKKFMLVAGFSIQNIAIVAIIAMAVYHHESLVGRLFNYKLIKWLGIASYSMYLWQQMFLLTPWGILQYWPVGLVATLIVGTLSYQILEKPFMNLRNRKRKQAEGSVPLAADVAVDK</sequence>
<feature type="transmembrane region" description="Helical" evidence="1">
    <location>
        <begin position="321"/>
        <end position="342"/>
    </location>
</feature>
<organism evidence="3 4">
    <name type="scientific">Rhodococcus cerastii</name>
    <dbReference type="NCBI Taxonomy" id="908616"/>
    <lineage>
        <taxon>Bacteria</taxon>
        <taxon>Bacillati</taxon>
        <taxon>Actinomycetota</taxon>
        <taxon>Actinomycetes</taxon>
        <taxon>Mycobacteriales</taxon>
        <taxon>Nocardiaceae</taxon>
        <taxon>Rhodococcus</taxon>
    </lineage>
</organism>
<feature type="transmembrane region" description="Helical" evidence="1">
    <location>
        <begin position="235"/>
        <end position="255"/>
    </location>
</feature>
<name>A0ABU4D3W4_9NOCA</name>
<evidence type="ECO:0000313" key="3">
    <source>
        <dbReference type="EMBL" id="MDV6304419.1"/>
    </source>
</evidence>
<feature type="transmembrane region" description="Helical" evidence="1">
    <location>
        <begin position="205"/>
        <end position="223"/>
    </location>
</feature>
<feature type="transmembrane region" description="Helical" evidence="1">
    <location>
        <begin position="175"/>
        <end position="193"/>
    </location>
</feature>
<dbReference type="InterPro" id="IPR050879">
    <property type="entry name" value="Acyltransferase_3"/>
</dbReference>
<evidence type="ECO:0000256" key="1">
    <source>
        <dbReference type="SAM" id="Phobius"/>
    </source>
</evidence>
<dbReference type="GO" id="GO:0016746">
    <property type="term" value="F:acyltransferase activity"/>
    <property type="evidence" value="ECO:0007669"/>
    <property type="project" value="UniProtKB-KW"/>
</dbReference>
<dbReference type="InterPro" id="IPR002656">
    <property type="entry name" value="Acyl_transf_3_dom"/>
</dbReference>
<keyword evidence="3" id="KW-0808">Transferase</keyword>
<dbReference type="PANTHER" id="PTHR23028">
    <property type="entry name" value="ACETYLTRANSFERASE"/>
    <property type="match status" value="1"/>
</dbReference>
<dbReference type="Pfam" id="PF01757">
    <property type="entry name" value="Acyl_transf_3"/>
    <property type="match status" value="1"/>
</dbReference>
<keyword evidence="1" id="KW-1133">Transmembrane helix</keyword>
<reference evidence="3 4" key="1">
    <citation type="submission" date="2023-10" db="EMBL/GenBank/DDBJ databases">
        <title>Development of a sustainable strategy for remediation of hydrocarbon-contaminated territories based on the waste exchange concept.</title>
        <authorList>
            <person name="Krivoruchko A."/>
        </authorList>
    </citation>
    <scope>NUCLEOTIDE SEQUENCE [LARGE SCALE GENOMIC DNA]</scope>
    <source>
        <strain evidence="3 4">IEGM 1327</strain>
    </source>
</reference>
<keyword evidence="4" id="KW-1185">Reference proteome</keyword>
<evidence type="ECO:0000259" key="2">
    <source>
        <dbReference type="Pfam" id="PF01757"/>
    </source>
</evidence>
<feature type="transmembrane region" description="Helical" evidence="1">
    <location>
        <begin position="55"/>
        <end position="76"/>
    </location>
</feature>
<feature type="transmembrane region" description="Helical" evidence="1">
    <location>
        <begin position="24"/>
        <end position="43"/>
    </location>
</feature>
<gene>
    <name evidence="3" type="ORF">R3P93_17805</name>
</gene>
<dbReference type="PANTHER" id="PTHR23028:SF53">
    <property type="entry name" value="ACYL_TRANSF_3 DOMAIN-CONTAINING PROTEIN"/>
    <property type="match status" value="1"/>
</dbReference>
<dbReference type="Proteomes" id="UP001186104">
    <property type="component" value="Unassembled WGS sequence"/>
</dbReference>
<protein>
    <submittedName>
        <fullName evidence="3">Acyltransferase</fullName>
        <ecNumber evidence="3">2.3.-.-</ecNumber>
    </submittedName>
</protein>